<sequence>MNEKKLMFQDYLRSQIHMYRNFHAFSQEYMAEALRVSPRSYIDQEHGKYGFSAMTLVYYVFLLTDEEILIFFKELKILIGRRNGDAA</sequence>
<dbReference type="OrthoDB" id="2064600at2"/>
<evidence type="ECO:0000313" key="1">
    <source>
        <dbReference type="EMBL" id="KMW16713.1"/>
    </source>
</evidence>
<evidence type="ECO:0008006" key="3">
    <source>
        <dbReference type="Google" id="ProtNLM"/>
    </source>
</evidence>
<accession>A0A0J9BV71</accession>
<dbReference type="Proteomes" id="UP000037392">
    <property type="component" value="Unassembled WGS sequence"/>
</dbReference>
<evidence type="ECO:0000313" key="2">
    <source>
        <dbReference type="Proteomes" id="UP000037392"/>
    </source>
</evidence>
<dbReference type="AlphaFoldDB" id="A0A0J9BV71"/>
<dbReference type="GeneID" id="93161423"/>
<dbReference type="PATRIC" id="fig|742734.4.peg.4516"/>
<proteinExistence type="predicted"/>
<dbReference type="SUPFAM" id="SSF47413">
    <property type="entry name" value="lambda repressor-like DNA-binding domains"/>
    <property type="match status" value="1"/>
</dbReference>
<dbReference type="InterPro" id="IPR010982">
    <property type="entry name" value="Lambda_DNA-bd_dom_sf"/>
</dbReference>
<dbReference type="EMBL" id="ADLK01000029">
    <property type="protein sequence ID" value="KMW16713.1"/>
    <property type="molecule type" value="Genomic_DNA"/>
</dbReference>
<protein>
    <recommendedName>
        <fullName evidence="3">HTH cro/C1-type domain-containing protein</fullName>
    </recommendedName>
</protein>
<gene>
    <name evidence="1" type="ORF">HMPREF9470_04213</name>
</gene>
<reference evidence="1 2" key="1">
    <citation type="submission" date="2011-04" db="EMBL/GenBank/DDBJ databases">
        <title>The Genome Sequence of Clostridium citroniae WAL-19142.</title>
        <authorList>
            <consortium name="The Broad Institute Genome Sequencing Platform"/>
            <person name="Earl A."/>
            <person name="Ward D."/>
            <person name="Feldgarden M."/>
            <person name="Gevers D."/>
            <person name="Warren Y.A."/>
            <person name="Tyrrell K.L."/>
            <person name="Citron D.M."/>
            <person name="Goldstein E.J."/>
            <person name="Daigneault M."/>
            <person name="Allen-Vercoe E."/>
            <person name="Young S.K."/>
            <person name="Zeng Q."/>
            <person name="Gargeya S."/>
            <person name="Fitzgerald M."/>
            <person name="Haas B."/>
            <person name="Abouelleil A."/>
            <person name="Alvarado L."/>
            <person name="Arachchi H.M."/>
            <person name="Berlin A."/>
            <person name="Brown A."/>
            <person name="Chapman S.B."/>
            <person name="Chen Z."/>
            <person name="Dunbar C."/>
            <person name="Freedman E."/>
            <person name="Gearin G."/>
            <person name="Gellesch M."/>
            <person name="Goldberg J."/>
            <person name="Griggs A."/>
            <person name="Gujja S."/>
            <person name="Heilman E.R."/>
            <person name="Heiman D."/>
            <person name="Howarth C."/>
            <person name="Larson L."/>
            <person name="Lui A."/>
            <person name="MacDonald P.J."/>
            <person name="Mehta T."/>
            <person name="Montmayeur A."/>
            <person name="Murphy C."/>
            <person name="Neiman D."/>
            <person name="Pearson M."/>
            <person name="Priest M."/>
            <person name="Roberts A."/>
            <person name="Saif S."/>
            <person name="Shea T."/>
            <person name="Shenoy N."/>
            <person name="Sisk P."/>
            <person name="Stolte C."/>
            <person name="Sykes S."/>
            <person name="White J."/>
            <person name="Yandava C."/>
            <person name="Wortman J."/>
            <person name="Nusbaum C."/>
            <person name="Birren B."/>
        </authorList>
    </citation>
    <scope>NUCLEOTIDE SEQUENCE [LARGE SCALE GENOMIC DNA]</scope>
    <source>
        <strain evidence="1 2">WAL-19142</strain>
    </source>
</reference>
<dbReference type="GO" id="GO:0003677">
    <property type="term" value="F:DNA binding"/>
    <property type="evidence" value="ECO:0007669"/>
    <property type="project" value="InterPro"/>
</dbReference>
<name>A0A0J9BV71_9FIRM</name>
<organism evidence="1 2">
    <name type="scientific">[Clostridium] citroniae WAL-19142</name>
    <dbReference type="NCBI Taxonomy" id="742734"/>
    <lineage>
        <taxon>Bacteria</taxon>
        <taxon>Bacillati</taxon>
        <taxon>Bacillota</taxon>
        <taxon>Clostridia</taxon>
        <taxon>Lachnospirales</taxon>
        <taxon>Lachnospiraceae</taxon>
        <taxon>Enterocloster</taxon>
    </lineage>
</organism>
<dbReference type="RefSeq" id="WP_007863849.1">
    <property type="nucleotide sequence ID" value="NZ_KQ235881.1"/>
</dbReference>
<comment type="caution">
    <text evidence="1">The sequence shown here is derived from an EMBL/GenBank/DDBJ whole genome shotgun (WGS) entry which is preliminary data.</text>
</comment>